<reference evidence="1 2" key="1">
    <citation type="submission" date="2019-08" db="EMBL/GenBank/DDBJ databases">
        <title>Complete genome sequence of Terriglobus albidus strain ORNL.</title>
        <authorList>
            <person name="Podar M."/>
        </authorList>
    </citation>
    <scope>NUCLEOTIDE SEQUENCE [LARGE SCALE GENOMIC DNA]</scope>
    <source>
        <strain evidence="1 2">ORNL</strain>
    </source>
</reference>
<keyword evidence="2" id="KW-1185">Reference proteome</keyword>
<organism evidence="1 2">
    <name type="scientific">Terriglobus albidus</name>
    <dbReference type="NCBI Taxonomy" id="1592106"/>
    <lineage>
        <taxon>Bacteria</taxon>
        <taxon>Pseudomonadati</taxon>
        <taxon>Acidobacteriota</taxon>
        <taxon>Terriglobia</taxon>
        <taxon>Terriglobales</taxon>
        <taxon>Acidobacteriaceae</taxon>
        <taxon>Terriglobus</taxon>
    </lineage>
</organism>
<protein>
    <submittedName>
        <fullName evidence="1">Uncharacterized protein</fullName>
    </submittedName>
</protein>
<evidence type="ECO:0000313" key="2">
    <source>
        <dbReference type="Proteomes" id="UP000321820"/>
    </source>
</evidence>
<sequence>MFKQLTIGKIIGISDTGIFSFMKNREKAKTRIAMLEEMLAQQLLYKKAIVEAHVEQVRHLHAEVASLRSKIHASR</sequence>
<evidence type="ECO:0000313" key="1">
    <source>
        <dbReference type="EMBL" id="QEE29625.1"/>
    </source>
</evidence>
<dbReference type="EMBL" id="CP042806">
    <property type="protein sequence ID" value="QEE29625.1"/>
    <property type="molecule type" value="Genomic_DNA"/>
</dbReference>
<dbReference type="AlphaFoldDB" id="A0A5B9EET2"/>
<dbReference type="Proteomes" id="UP000321820">
    <property type="component" value="Chromosome"/>
</dbReference>
<accession>A0A5B9EET2</accession>
<dbReference type="RefSeq" id="WP_147648817.1">
    <property type="nucleotide sequence ID" value="NZ_CP042806.1"/>
</dbReference>
<dbReference type="KEGG" id="talb:FTW19_17510"/>
<name>A0A5B9EET2_9BACT</name>
<gene>
    <name evidence="1" type="ORF">FTW19_17510</name>
</gene>
<proteinExistence type="predicted"/>